<dbReference type="EMBL" id="JAOPGA020000568">
    <property type="protein sequence ID" value="KAL0479483.1"/>
    <property type="molecule type" value="Genomic_DNA"/>
</dbReference>
<comment type="similarity">
    <text evidence="1 2">Belongs to the enoyl-CoA hydratase/isomerase family.</text>
</comment>
<evidence type="ECO:0000256" key="1">
    <source>
        <dbReference type="ARBA" id="ARBA00005254"/>
    </source>
</evidence>
<reference evidence="3 4" key="1">
    <citation type="submission" date="2024-03" db="EMBL/GenBank/DDBJ databases">
        <title>The Acrasis kona genome and developmental transcriptomes reveal deep origins of eukaryotic multicellular pathways.</title>
        <authorList>
            <person name="Sheikh S."/>
            <person name="Fu C.-J."/>
            <person name="Brown M.W."/>
            <person name="Baldauf S.L."/>
        </authorList>
    </citation>
    <scope>NUCLEOTIDE SEQUENCE [LARGE SCALE GENOMIC DNA]</scope>
    <source>
        <strain evidence="3 4">ATCC MYA-3509</strain>
    </source>
</reference>
<keyword evidence="3" id="KW-0413">Isomerase</keyword>
<keyword evidence="4" id="KW-1185">Reference proteome</keyword>
<dbReference type="AlphaFoldDB" id="A0AAW2YRH3"/>
<dbReference type="Proteomes" id="UP001431209">
    <property type="component" value="Unassembled WGS sequence"/>
</dbReference>
<gene>
    <name evidence="3" type="ORF">AKO1_007642</name>
</gene>
<dbReference type="InterPro" id="IPR029045">
    <property type="entry name" value="ClpP/crotonase-like_dom_sf"/>
</dbReference>
<evidence type="ECO:0000313" key="4">
    <source>
        <dbReference type="Proteomes" id="UP001431209"/>
    </source>
</evidence>
<dbReference type="CDD" id="cd06558">
    <property type="entry name" value="crotonase-like"/>
    <property type="match status" value="1"/>
</dbReference>
<dbReference type="SUPFAM" id="SSF52096">
    <property type="entry name" value="ClpP/crotonase"/>
    <property type="match status" value="1"/>
</dbReference>
<organism evidence="3 4">
    <name type="scientific">Acrasis kona</name>
    <dbReference type="NCBI Taxonomy" id="1008807"/>
    <lineage>
        <taxon>Eukaryota</taxon>
        <taxon>Discoba</taxon>
        <taxon>Heterolobosea</taxon>
        <taxon>Tetramitia</taxon>
        <taxon>Eutetramitia</taxon>
        <taxon>Acrasidae</taxon>
        <taxon>Acrasis</taxon>
    </lineage>
</organism>
<dbReference type="PROSITE" id="PS00166">
    <property type="entry name" value="ENOYL_COA_HYDRATASE"/>
    <property type="match status" value="1"/>
</dbReference>
<name>A0AAW2YRH3_9EUKA</name>
<evidence type="ECO:0000256" key="2">
    <source>
        <dbReference type="RuleBase" id="RU003707"/>
    </source>
</evidence>
<sequence length="289" mass="32521">MISTIGATVRNQARRFVQFRNYAWDARALSYKNNDAAAVLVSMNENSVNSISPQYFQNFHQTLDQIESEKDYKHLPLFLESSNEKTFSAGLNLQFITTELTDEAKVREFANDLNEMFRRLFLLDRPTVALLNGNAIAGGWITALCCDFRLAVHREDKKQPIYSLREMYLGLPLPGVVTGIVSSQIPTNALYQSVLTGQTLTPKEAYDAGIITKLVENKESLQSAAFSLINDRIDMNISGEAYAVMKRALKQHHVNKSNESTALDDAFVTMLNSDKVKDKIKQVLQSTKK</sequence>
<protein>
    <submittedName>
        <fullName evidence="3">Delta3-delta2-enoyl-CoA isomerase</fullName>
    </submittedName>
</protein>
<dbReference type="PANTHER" id="PTHR11941:SF54">
    <property type="entry name" value="ENOYL-COA HYDRATASE, MITOCHONDRIAL"/>
    <property type="match status" value="1"/>
</dbReference>
<dbReference type="InterPro" id="IPR018376">
    <property type="entry name" value="Enoyl-CoA_hyd/isom_CS"/>
</dbReference>
<dbReference type="InterPro" id="IPR001753">
    <property type="entry name" value="Enoyl-CoA_hydra/iso"/>
</dbReference>
<proteinExistence type="inferred from homology"/>
<comment type="caution">
    <text evidence="3">The sequence shown here is derived from an EMBL/GenBank/DDBJ whole genome shotgun (WGS) entry which is preliminary data.</text>
</comment>
<dbReference type="GO" id="GO:0016853">
    <property type="term" value="F:isomerase activity"/>
    <property type="evidence" value="ECO:0007669"/>
    <property type="project" value="UniProtKB-KW"/>
</dbReference>
<dbReference type="PANTHER" id="PTHR11941">
    <property type="entry name" value="ENOYL-COA HYDRATASE-RELATED"/>
    <property type="match status" value="1"/>
</dbReference>
<evidence type="ECO:0000313" key="3">
    <source>
        <dbReference type="EMBL" id="KAL0479483.1"/>
    </source>
</evidence>
<dbReference type="Pfam" id="PF00378">
    <property type="entry name" value="ECH_1"/>
    <property type="match status" value="1"/>
</dbReference>
<dbReference type="Gene3D" id="3.90.226.10">
    <property type="entry name" value="2-enoyl-CoA Hydratase, Chain A, domain 1"/>
    <property type="match status" value="1"/>
</dbReference>
<dbReference type="GO" id="GO:0006635">
    <property type="term" value="P:fatty acid beta-oxidation"/>
    <property type="evidence" value="ECO:0007669"/>
    <property type="project" value="TreeGrafter"/>
</dbReference>
<accession>A0AAW2YRH3</accession>